<dbReference type="Pfam" id="PF22564">
    <property type="entry name" value="HAAS"/>
    <property type="match status" value="1"/>
</dbReference>
<dbReference type="RefSeq" id="WP_191768733.1">
    <property type="nucleotide sequence ID" value="NZ_JACSRA010000015.1"/>
</dbReference>
<feature type="transmembrane region" description="Helical" evidence="2">
    <location>
        <begin position="120"/>
        <end position="142"/>
    </location>
</feature>
<name>A0ABR8PUI5_9CLOT</name>
<reference evidence="3 4" key="1">
    <citation type="submission" date="2020-08" db="EMBL/GenBank/DDBJ databases">
        <title>A Genomic Blueprint of the Chicken Gut Microbiome.</title>
        <authorList>
            <person name="Gilroy R."/>
            <person name="Ravi A."/>
            <person name="Getino M."/>
            <person name="Pursley I."/>
            <person name="Horton D.L."/>
            <person name="Alikhan N.-F."/>
            <person name="Baker D."/>
            <person name="Gharbi K."/>
            <person name="Hall N."/>
            <person name="Watson M."/>
            <person name="Adriaenssens E.M."/>
            <person name="Foster-Nyarko E."/>
            <person name="Jarju S."/>
            <person name="Secka A."/>
            <person name="Antonio M."/>
            <person name="Oren A."/>
            <person name="Chaudhuri R."/>
            <person name="La Ragione R.M."/>
            <person name="Hildebrand F."/>
            <person name="Pallen M.J."/>
        </authorList>
    </citation>
    <scope>NUCLEOTIDE SEQUENCE [LARGE SCALE GENOMIC DNA]</scope>
    <source>
        <strain evidence="3 4">Sa3CVN1</strain>
    </source>
</reference>
<evidence type="ECO:0000313" key="3">
    <source>
        <dbReference type="EMBL" id="MBD7911826.1"/>
    </source>
</evidence>
<evidence type="ECO:0000256" key="2">
    <source>
        <dbReference type="SAM" id="Phobius"/>
    </source>
</evidence>
<feature type="transmembrane region" description="Helical" evidence="2">
    <location>
        <begin position="149"/>
        <end position="169"/>
    </location>
</feature>
<feature type="transmembrane region" description="Helical" evidence="2">
    <location>
        <begin position="175"/>
        <end position="195"/>
    </location>
</feature>
<organism evidence="3 4">
    <name type="scientific">Clostridium cibarium</name>
    <dbReference type="NCBI Taxonomy" id="2762247"/>
    <lineage>
        <taxon>Bacteria</taxon>
        <taxon>Bacillati</taxon>
        <taxon>Bacillota</taxon>
        <taxon>Clostridia</taxon>
        <taxon>Eubacteriales</taxon>
        <taxon>Clostridiaceae</taxon>
        <taxon>Clostridium</taxon>
    </lineage>
</organism>
<gene>
    <name evidence="3" type="ORF">H9661_10690</name>
</gene>
<accession>A0ABR8PUI5</accession>
<sequence length="209" mass="22891">MNKNEFFKILKEGLNDFPEKELQDILYDYEEHFSNAKADGKSDEEIIKELGDPYVIVNQYRSGYVQGIPKSTYNESNSSNSTKNTSNNSNSSNTILKIAIVILAFILFNSFILGATGAGLGILLTIIILPFSLLIGCIGLLLGKLGLGILGVSIPAFLADLPLSVVILVTIGSLAFTIFSIIVLIYVLKLIILAIRKLINKFSSKEDNR</sequence>
<protein>
    <submittedName>
        <fullName evidence="3">DUF1700 domain-containing protein</fullName>
    </submittedName>
</protein>
<proteinExistence type="predicted"/>
<dbReference type="EMBL" id="JACSRA010000015">
    <property type="protein sequence ID" value="MBD7911826.1"/>
    <property type="molecule type" value="Genomic_DNA"/>
</dbReference>
<feature type="region of interest" description="Disordered" evidence="1">
    <location>
        <begin position="71"/>
        <end position="90"/>
    </location>
</feature>
<keyword evidence="4" id="KW-1185">Reference proteome</keyword>
<evidence type="ECO:0000256" key="1">
    <source>
        <dbReference type="SAM" id="MobiDB-lite"/>
    </source>
</evidence>
<feature type="transmembrane region" description="Helical" evidence="2">
    <location>
        <begin position="95"/>
        <end position="114"/>
    </location>
</feature>
<dbReference type="Proteomes" id="UP000627781">
    <property type="component" value="Unassembled WGS sequence"/>
</dbReference>
<keyword evidence="2" id="KW-0812">Transmembrane</keyword>
<keyword evidence="2" id="KW-1133">Transmembrane helix</keyword>
<comment type="caution">
    <text evidence="3">The sequence shown here is derived from an EMBL/GenBank/DDBJ whole genome shotgun (WGS) entry which is preliminary data.</text>
</comment>
<evidence type="ECO:0000313" key="4">
    <source>
        <dbReference type="Proteomes" id="UP000627781"/>
    </source>
</evidence>
<keyword evidence="2" id="KW-0472">Membrane</keyword>